<name>A0A3N0V0M9_9PROT</name>
<accession>A0A3N0V0M9</accession>
<dbReference type="Gene3D" id="3.40.50.150">
    <property type="entry name" value="Vaccinia Virus protein VP39"/>
    <property type="match status" value="1"/>
</dbReference>
<dbReference type="InterPro" id="IPR012327">
    <property type="entry name" value="MeTrfase_D12"/>
</dbReference>
<evidence type="ECO:0000256" key="3">
    <source>
        <dbReference type="ARBA" id="ARBA00022603"/>
    </source>
</evidence>
<dbReference type="GO" id="GO:1904047">
    <property type="term" value="F:S-adenosyl-L-methionine binding"/>
    <property type="evidence" value="ECO:0007669"/>
    <property type="project" value="TreeGrafter"/>
</dbReference>
<evidence type="ECO:0000256" key="1">
    <source>
        <dbReference type="ARBA" id="ARBA00006594"/>
    </source>
</evidence>
<dbReference type="GO" id="GO:0043565">
    <property type="term" value="F:sequence-specific DNA binding"/>
    <property type="evidence" value="ECO:0007669"/>
    <property type="project" value="TreeGrafter"/>
</dbReference>
<dbReference type="GO" id="GO:0009007">
    <property type="term" value="F:site-specific DNA-methyltransferase (adenine-specific) activity"/>
    <property type="evidence" value="ECO:0007669"/>
    <property type="project" value="UniProtKB-EC"/>
</dbReference>
<evidence type="ECO:0000256" key="2">
    <source>
        <dbReference type="ARBA" id="ARBA00011900"/>
    </source>
</evidence>
<dbReference type="PRINTS" id="PR00505">
    <property type="entry name" value="D12N6MTFRASE"/>
</dbReference>
<dbReference type="GO" id="GO:0006298">
    <property type="term" value="P:mismatch repair"/>
    <property type="evidence" value="ECO:0007669"/>
    <property type="project" value="TreeGrafter"/>
</dbReference>
<evidence type="ECO:0000256" key="6">
    <source>
        <dbReference type="ARBA" id="ARBA00047942"/>
    </source>
</evidence>
<proteinExistence type="inferred from homology"/>
<dbReference type="GO" id="GO:0032259">
    <property type="term" value="P:methylation"/>
    <property type="evidence" value="ECO:0007669"/>
    <property type="project" value="UniProtKB-KW"/>
</dbReference>
<dbReference type="InterPro" id="IPR012263">
    <property type="entry name" value="M_m6A_EcoRV"/>
</dbReference>
<dbReference type="GO" id="GO:0009307">
    <property type="term" value="P:DNA restriction-modification system"/>
    <property type="evidence" value="ECO:0007669"/>
    <property type="project" value="InterPro"/>
</dbReference>
<evidence type="ECO:0000313" key="8">
    <source>
        <dbReference type="Proteomes" id="UP000275137"/>
    </source>
</evidence>
<sequence>MPVTHSPLRYPGGKTQLFPLLRDIIIENDLRKCVYAEPFAGGSGLGLELLFSGWAAELWINDLDPAIYAFWNSVLNQPEDLCKLIDSTGINLKEWQSQRNILSNPDAYDPLQLGFATLYLNRTNRSGILKGGVIGGLSQAGNYKLDCRFNKADICRKIRRIAIHKSVIKLSNLDASECLSYWDSVLPERSLINIDPPYYEQGQALYLNHFQPEDHTSLSTVILSLGQRWMLTYDDVPSIEELYKGHPTYRNSLLYSAQVKRKANELVVFSTKLRVPVDAPNCNLEQAV</sequence>
<keyword evidence="3 7" id="KW-0489">Methyltransferase</keyword>
<dbReference type="PANTHER" id="PTHR30481">
    <property type="entry name" value="DNA ADENINE METHYLASE"/>
    <property type="match status" value="1"/>
</dbReference>
<dbReference type="SUPFAM" id="SSF53335">
    <property type="entry name" value="S-adenosyl-L-methionine-dependent methyltransferases"/>
    <property type="match status" value="1"/>
</dbReference>
<dbReference type="AlphaFoldDB" id="A0A3N0V0M9"/>
<organism evidence="7 8">
    <name type="scientific">Pseudomethylobacillus aquaticus</name>
    <dbReference type="NCBI Taxonomy" id="2676064"/>
    <lineage>
        <taxon>Bacteria</taxon>
        <taxon>Pseudomonadati</taxon>
        <taxon>Pseudomonadota</taxon>
        <taxon>Betaproteobacteria</taxon>
        <taxon>Nitrosomonadales</taxon>
        <taxon>Methylophilaceae</taxon>
        <taxon>Pseudomethylobacillus</taxon>
    </lineage>
</organism>
<dbReference type="PIRSF" id="PIRSF000398">
    <property type="entry name" value="M_m6A_EcoRV"/>
    <property type="match status" value="1"/>
</dbReference>
<dbReference type="EMBL" id="RJVP01000003">
    <property type="protein sequence ID" value="ROH86104.1"/>
    <property type="molecule type" value="Genomic_DNA"/>
</dbReference>
<keyword evidence="8" id="KW-1185">Reference proteome</keyword>
<comment type="catalytic activity">
    <reaction evidence="6">
        <text>a 2'-deoxyadenosine in DNA + S-adenosyl-L-methionine = an N(6)-methyl-2'-deoxyadenosine in DNA + S-adenosyl-L-homocysteine + H(+)</text>
        <dbReference type="Rhea" id="RHEA:15197"/>
        <dbReference type="Rhea" id="RHEA-COMP:12418"/>
        <dbReference type="Rhea" id="RHEA-COMP:12419"/>
        <dbReference type="ChEBI" id="CHEBI:15378"/>
        <dbReference type="ChEBI" id="CHEBI:57856"/>
        <dbReference type="ChEBI" id="CHEBI:59789"/>
        <dbReference type="ChEBI" id="CHEBI:90615"/>
        <dbReference type="ChEBI" id="CHEBI:90616"/>
        <dbReference type="EC" id="2.1.1.72"/>
    </reaction>
</comment>
<comment type="similarity">
    <text evidence="1">Belongs to the N(4)/N(6)-methyltransferase family.</text>
</comment>
<dbReference type="InterPro" id="IPR029063">
    <property type="entry name" value="SAM-dependent_MTases_sf"/>
</dbReference>
<evidence type="ECO:0000256" key="5">
    <source>
        <dbReference type="ARBA" id="ARBA00022691"/>
    </source>
</evidence>
<keyword evidence="4" id="KW-0808">Transferase</keyword>
<protein>
    <recommendedName>
        <fullName evidence="2">site-specific DNA-methyltransferase (adenine-specific)</fullName>
        <ecNumber evidence="2">2.1.1.72</ecNumber>
    </recommendedName>
</protein>
<keyword evidence="5" id="KW-0949">S-adenosyl-L-methionine</keyword>
<dbReference type="EC" id="2.1.1.72" evidence="2"/>
<dbReference type="Proteomes" id="UP000275137">
    <property type="component" value="Unassembled WGS sequence"/>
</dbReference>
<gene>
    <name evidence="7" type="ORF">ED236_06460</name>
</gene>
<comment type="caution">
    <text evidence="7">The sequence shown here is derived from an EMBL/GenBank/DDBJ whole genome shotgun (WGS) entry which is preliminary data.</text>
</comment>
<dbReference type="PANTHER" id="PTHR30481:SF2">
    <property type="entry name" value="SITE-SPECIFIC DNA-METHYLTRANSFERASE (ADENINE-SPECIFIC)"/>
    <property type="match status" value="1"/>
</dbReference>
<dbReference type="Pfam" id="PF02086">
    <property type="entry name" value="MethyltransfD12"/>
    <property type="match status" value="1"/>
</dbReference>
<dbReference type="InterPro" id="IPR023095">
    <property type="entry name" value="Ade_MeTrfase_dom_2"/>
</dbReference>
<evidence type="ECO:0000313" key="7">
    <source>
        <dbReference type="EMBL" id="ROH86104.1"/>
    </source>
</evidence>
<evidence type="ECO:0000256" key="4">
    <source>
        <dbReference type="ARBA" id="ARBA00022679"/>
    </source>
</evidence>
<dbReference type="Gene3D" id="1.10.1020.10">
    <property type="entry name" value="Adenine-specific Methyltransferase, Domain 2"/>
    <property type="match status" value="1"/>
</dbReference>
<reference evidence="7 8" key="1">
    <citation type="submission" date="2018-10" db="EMBL/GenBank/DDBJ databases">
        <authorList>
            <person name="Chen W.-M."/>
        </authorList>
    </citation>
    <scope>NUCLEOTIDE SEQUENCE [LARGE SCALE GENOMIC DNA]</scope>
    <source>
        <strain evidence="7 8">H-5</strain>
    </source>
</reference>
<dbReference type="RefSeq" id="WP_123237164.1">
    <property type="nucleotide sequence ID" value="NZ_RJVP01000003.1"/>
</dbReference>